<feature type="compositionally biased region" description="Basic and acidic residues" evidence="10">
    <location>
        <begin position="1339"/>
        <end position="1376"/>
    </location>
</feature>
<protein>
    <recommendedName>
        <fullName evidence="4">RING-type E3 ubiquitin transferase</fullName>
        <ecNumber evidence="4">2.3.2.27</ecNumber>
    </recommendedName>
</protein>
<evidence type="ECO:0000256" key="1">
    <source>
        <dbReference type="ARBA" id="ARBA00000900"/>
    </source>
</evidence>
<evidence type="ECO:0000259" key="12">
    <source>
        <dbReference type="Pfam" id="PF23113"/>
    </source>
</evidence>
<evidence type="ECO:0000256" key="4">
    <source>
        <dbReference type="ARBA" id="ARBA00012483"/>
    </source>
</evidence>
<evidence type="ECO:0000256" key="11">
    <source>
        <dbReference type="SAM" id="Phobius"/>
    </source>
</evidence>
<proteinExistence type="predicted"/>
<keyword evidence="14" id="KW-1185">Reference proteome</keyword>
<feature type="transmembrane region" description="Helical" evidence="11">
    <location>
        <begin position="817"/>
        <end position="838"/>
    </location>
</feature>
<dbReference type="EMBL" id="JAABOA010000019">
    <property type="protein sequence ID" value="KAF9586544.1"/>
    <property type="molecule type" value="Genomic_DNA"/>
</dbReference>
<evidence type="ECO:0000313" key="13">
    <source>
        <dbReference type="EMBL" id="KAF9586544.1"/>
    </source>
</evidence>
<name>A0A9P6G3Y4_9FUNG</name>
<feature type="domain" description="E3 ubiquitin-protein ligase MARCHF6-like C-terminal" evidence="12">
    <location>
        <begin position="1066"/>
        <end position="1237"/>
    </location>
</feature>
<feature type="transmembrane region" description="Helical" evidence="11">
    <location>
        <begin position="664"/>
        <end position="682"/>
    </location>
</feature>
<feature type="compositionally biased region" description="Low complexity" evidence="10">
    <location>
        <begin position="1302"/>
        <end position="1318"/>
    </location>
</feature>
<gene>
    <name evidence="13" type="ORF">BGW38_002541</name>
</gene>
<accession>A0A9P6G3Y4</accession>
<feature type="region of interest" description="Disordered" evidence="10">
    <location>
        <begin position="1257"/>
        <end position="1390"/>
    </location>
</feature>
<dbReference type="Pfam" id="PF23113">
    <property type="entry name" value="MARCHF6_C"/>
    <property type="match status" value="1"/>
</dbReference>
<evidence type="ECO:0000256" key="5">
    <source>
        <dbReference type="ARBA" id="ARBA00022679"/>
    </source>
</evidence>
<feature type="transmembrane region" description="Helical" evidence="11">
    <location>
        <begin position="757"/>
        <end position="778"/>
    </location>
</feature>
<dbReference type="GO" id="GO:0036503">
    <property type="term" value="P:ERAD pathway"/>
    <property type="evidence" value="ECO:0007669"/>
    <property type="project" value="TreeGrafter"/>
</dbReference>
<comment type="catalytic activity">
    <reaction evidence="1">
        <text>S-ubiquitinyl-[E2 ubiquitin-conjugating enzyme]-L-cysteine + [acceptor protein]-L-lysine = [E2 ubiquitin-conjugating enzyme]-L-cysteine + N(6)-ubiquitinyl-[acceptor protein]-L-lysine.</text>
        <dbReference type="EC" id="2.3.2.27"/>
    </reaction>
</comment>
<feature type="transmembrane region" description="Helical" evidence="11">
    <location>
        <begin position="1108"/>
        <end position="1128"/>
    </location>
</feature>
<evidence type="ECO:0000256" key="7">
    <source>
        <dbReference type="ARBA" id="ARBA00022786"/>
    </source>
</evidence>
<keyword evidence="5" id="KW-0808">Transferase</keyword>
<evidence type="ECO:0000256" key="6">
    <source>
        <dbReference type="ARBA" id="ARBA00022692"/>
    </source>
</evidence>
<dbReference type="PANTHER" id="PTHR13145:SF0">
    <property type="entry name" value="E3 UBIQUITIN-PROTEIN LIGASE MARCHF6"/>
    <property type="match status" value="1"/>
</dbReference>
<feature type="region of interest" description="Disordered" evidence="10">
    <location>
        <begin position="434"/>
        <end position="479"/>
    </location>
</feature>
<dbReference type="OrthoDB" id="264354at2759"/>
<feature type="transmembrane region" description="Helical" evidence="11">
    <location>
        <begin position="1078"/>
        <end position="1102"/>
    </location>
</feature>
<evidence type="ECO:0000256" key="3">
    <source>
        <dbReference type="ARBA" id="ARBA00004906"/>
    </source>
</evidence>
<feature type="compositionally biased region" description="Acidic residues" evidence="10">
    <location>
        <begin position="93"/>
        <end position="105"/>
    </location>
</feature>
<keyword evidence="7" id="KW-0833">Ubl conjugation pathway</keyword>
<organism evidence="13 14">
    <name type="scientific">Lunasporangiospora selenospora</name>
    <dbReference type="NCBI Taxonomy" id="979761"/>
    <lineage>
        <taxon>Eukaryota</taxon>
        <taxon>Fungi</taxon>
        <taxon>Fungi incertae sedis</taxon>
        <taxon>Mucoromycota</taxon>
        <taxon>Mortierellomycotina</taxon>
        <taxon>Mortierellomycetes</taxon>
        <taxon>Mortierellales</taxon>
        <taxon>Mortierellaceae</taxon>
        <taxon>Lunasporangiospora</taxon>
    </lineage>
</organism>
<dbReference type="PANTHER" id="PTHR13145">
    <property type="entry name" value="SSM4 PROTEIN"/>
    <property type="match status" value="1"/>
</dbReference>
<feature type="transmembrane region" description="Helical" evidence="11">
    <location>
        <begin position="983"/>
        <end position="1008"/>
    </location>
</feature>
<dbReference type="EC" id="2.3.2.27" evidence="4"/>
<feature type="compositionally biased region" description="Low complexity" evidence="10">
    <location>
        <begin position="1266"/>
        <end position="1279"/>
    </location>
</feature>
<evidence type="ECO:0000313" key="14">
    <source>
        <dbReference type="Proteomes" id="UP000780801"/>
    </source>
</evidence>
<evidence type="ECO:0000256" key="9">
    <source>
        <dbReference type="ARBA" id="ARBA00023136"/>
    </source>
</evidence>
<feature type="compositionally biased region" description="Low complexity" evidence="10">
    <location>
        <begin position="449"/>
        <end position="471"/>
    </location>
</feature>
<feature type="compositionally biased region" description="Polar residues" evidence="10">
    <location>
        <begin position="107"/>
        <end position="125"/>
    </location>
</feature>
<keyword evidence="6 11" id="KW-0812">Transmembrane</keyword>
<comment type="pathway">
    <text evidence="3">Protein modification; protein ubiquitination.</text>
</comment>
<dbReference type="Proteomes" id="UP000780801">
    <property type="component" value="Unassembled WGS sequence"/>
</dbReference>
<comment type="subcellular location">
    <subcellularLocation>
        <location evidence="2">Membrane</location>
        <topology evidence="2">Multi-pass membrane protein</topology>
    </subcellularLocation>
</comment>
<feature type="compositionally biased region" description="Basic and acidic residues" evidence="10">
    <location>
        <begin position="136"/>
        <end position="145"/>
    </location>
</feature>
<sequence length="1410" mass="158154">MPEKIPWGILLRRAFNKLVRGVQLTLRMVASIFLLREWVTQNQDGDGALAAAPAGVIPAPRIDAEAPGFNVEHAVEDAVERLIAAQHHMEAMVEGEAESSDDSDSEVQSIQWDGTQREQSPTAAASSRGPWNLVDPQHRQERNGDELDAATQAPRTPYYWRTEDMGESSSAAATRQQLVGTPPSASEPRPGNPPLTGPSIVIRPPGRPINERTHSSDPTTVIHASTNVFDQSGRRPRTLDGLHNQGITFRAPEDLVDTDDNPTSRHTRAGYVYDPLNQTYHPDSRWVLSPSDIGSDPNFTNGQNSLWTGGETGLTYGESSSSGHDLFGKPISSITGEQLYWKEGIPLTYDNVYLNQDGSGMTTAEKMTRYQDLAESGKLSYADIRQLPVHWRRAQVAEQLRQLREEERGEGLERRARQQELIRQINERGIRRREAAAHPGQADQPIDNAPVPAQLAPPAQAQPAAPVARAPPVQPNDAIQADDFEDGVADDFDGILEVIGIIGSYWLLLQNSLLMSALICAGLGVGVWIPFMIGKTVLLMNPFNIIRTPLIMLSRLTDPILDYIFDRVVPATGVQLSRFAGPVIESQIGSVLLKPVLLTLQEQWTNILELIVGVSKSDLDQVTYSKNATEIIPVESNAANLTLIHQITQTWNGVVNGTSSGDRFMAISLGYIIVLSLTYWYYSRIHSSHDNGFNRIVKEILRKQGLVLKIVLFVAIEMIAFPLFCGALIGVATLPLFQGASISSRIVFFLTSPGWSLVLYWLVGTTFMFNISMFISYCRTIVRKGVLWFIRDPNDQTFHPVREILERPITILLRKQLNGAMTYLTLIVLGVFVPVYWIKATANNVLPLRWTVEENEQFYNEEGQTVYRTWGAWLRRTRPNFPTADQNTGDISNNSNVENEVVFIPEGKLVRVPNTDRVIHIKDRRVFVPVNVQGNALDPLEDIPGVVDPQMDPLSHGAGPFDLLDPKADTTVVYAPPHFKLRLVVFTILIWTSVMMFLAHSIVVPLWIGRFLISLRIEKQIHDIYSFLLGVYFVEGVRQGAVIIHRHLDDYRMNGLPSMDAVTRLENLKKATRIISKLLYFGITFVVIMPFTLGLLTELLLVLPLRTILNDGTGIIFVLTWAVGLLYMKIIHRIITGIPNNQLAAHFNRIFVGRNIDEWDIGLANSQIIFPFFRWTFMAIGVPAAIAWVMATATGATGAMRIKVFRLTYPATFLTGMVLSGLKEAISILQGWSQHVRDQEYLVGRRLHNLRDEDVNELQNQHGQHDQQGQQDQQDQQDQLEPVLEDRASTTTDTEDWRTSYSTDGSASMTGTSSSQSQVADQLDDNNNAQWSARQHRHQSVDHSEKEPEVDFPERYGIRRSWRREQDAEHDDRGELGVEEEEKGSIGERIRARRLRRLQALEQDAHRTAM</sequence>
<comment type="caution">
    <text evidence="13">The sequence shown here is derived from an EMBL/GenBank/DDBJ whole genome shotgun (WGS) entry which is preliminary data.</text>
</comment>
<feature type="region of interest" description="Disordered" evidence="10">
    <location>
        <begin position="91"/>
        <end position="207"/>
    </location>
</feature>
<keyword evidence="8 11" id="KW-1133">Transmembrane helix</keyword>
<dbReference type="GO" id="GO:0005789">
    <property type="term" value="C:endoplasmic reticulum membrane"/>
    <property type="evidence" value="ECO:0007669"/>
    <property type="project" value="TreeGrafter"/>
</dbReference>
<keyword evidence="9 11" id="KW-0472">Membrane</keyword>
<evidence type="ECO:0000256" key="10">
    <source>
        <dbReference type="SAM" id="MobiDB-lite"/>
    </source>
</evidence>
<reference evidence="13" key="1">
    <citation type="journal article" date="2020" name="Fungal Divers.">
        <title>Resolving the Mortierellaceae phylogeny through synthesis of multi-gene phylogenetics and phylogenomics.</title>
        <authorList>
            <person name="Vandepol N."/>
            <person name="Liber J."/>
            <person name="Desiro A."/>
            <person name="Na H."/>
            <person name="Kennedy M."/>
            <person name="Barry K."/>
            <person name="Grigoriev I.V."/>
            <person name="Miller A.N."/>
            <person name="O'Donnell K."/>
            <person name="Stajich J.E."/>
            <person name="Bonito G."/>
        </authorList>
    </citation>
    <scope>NUCLEOTIDE SEQUENCE</scope>
    <source>
        <strain evidence="13">KOD1015</strain>
    </source>
</reference>
<evidence type="ECO:0000256" key="2">
    <source>
        <dbReference type="ARBA" id="ARBA00004141"/>
    </source>
</evidence>
<dbReference type="GO" id="GO:0061630">
    <property type="term" value="F:ubiquitin protein ligase activity"/>
    <property type="evidence" value="ECO:0007669"/>
    <property type="project" value="UniProtKB-EC"/>
</dbReference>
<evidence type="ECO:0000256" key="8">
    <source>
        <dbReference type="ARBA" id="ARBA00022989"/>
    </source>
</evidence>
<dbReference type="InterPro" id="IPR056521">
    <property type="entry name" value="MARCHF6-like_C"/>
</dbReference>
<feature type="compositionally biased region" description="Polar residues" evidence="10">
    <location>
        <begin position="167"/>
        <end position="179"/>
    </location>
</feature>
<feature type="transmembrane region" description="Helical" evidence="11">
    <location>
        <begin position="710"/>
        <end position="737"/>
    </location>
</feature>
<feature type="transmembrane region" description="Helical" evidence="11">
    <location>
        <begin position="1172"/>
        <end position="1191"/>
    </location>
</feature>